<dbReference type="EC" id="4.2.1.17" evidence="2"/>
<name>A0A2P1PX62_9GAMM</name>
<dbReference type="PANTHER" id="PTHR43802:SF1">
    <property type="entry name" value="IP11341P-RELATED"/>
    <property type="match status" value="1"/>
</dbReference>
<dbReference type="Pfam" id="PF00378">
    <property type="entry name" value="ECH_1"/>
    <property type="match status" value="1"/>
</dbReference>
<organism evidence="2 3">
    <name type="scientific">Ahniella affigens</name>
    <dbReference type="NCBI Taxonomy" id="2021234"/>
    <lineage>
        <taxon>Bacteria</taxon>
        <taxon>Pseudomonadati</taxon>
        <taxon>Pseudomonadota</taxon>
        <taxon>Gammaproteobacteria</taxon>
        <taxon>Lysobacterales</taxon>
        <taxon>Rhodanobacteraceae</taxon>
        <taxon>Ahniella</taxon>
    </lineage>
</organism>
<reference evidence="2 3" key="2">
    <citation type="submission" date="2018-03" db="EMBL/GenBank/DDBJ databases">
        <authorList>
            <person name="Keele B.F."/>
        </authorList>
    </citation>
    <scope>NUCLEOTIDE SEQUENCE [LARGE SCALE GENOMIC DNA]</scope>
    <source>
        <strain evidence="2 3">D13</strain>
    </source>
</reference>
<reference evidence="2 3" key="1">
    <citation type="submission" date="2018-03" db="EMBL/GenBank/DDBJ databases">
        <title>Ahniella affigens gen. nov., sp. nov., a gammaproteobacterium isolated from sandy soil near a stream.</title>
        <authorList>
            <person name="Ko Y."/>
            <person name="Kim J.-H."/>
        </authorList>
    </citation>
    <scope>NUCLEOTIDE SEQUENCE [LARGE SCALE GENOMIC DNA]</scope>
    <source>
        <strain evidence="2 3">D13</strain>
    </source>
</reference>
<protein>
    <submittedName>
        <fullName evidence="2">Enoyl-CoA hydratase</fullName>
        <ecNumber evidence="2">4.2.1.17</ecNumber>
    </submittedName>
</protein>
<evidence type="ECO:0000313" key="2">
    <source>
        <dbReference type="EMBL" id="AVP99427.1"/>
    </source>
</evidence>
<dbReference type="PANTHER" id="PTHR43802">
    <property type="entry name" value="ENOYL-COA HYDRATASE"/>
    <property type="match status" value="1"/>
</dbReference>
<dbReference type="Proteomes" id="UP000241074">
    <property type="component" value="Chromosome"/>
</dbReference>
<dbReference type="InterPro" id="IPR029045">
    <property type="entry name" value="ClpP/crotonase-like_dom_sf"/>
</dbReference>
<dbReference type="RefSeq" id="WP_106893345.1">
    <property type="nucleotide sequence ID" value="NZ_CP027860.1"/>
</dbReference>
<dbReference type="AlphaFoldDB" id="A0A2P1PX62"/>
<comment type="similarity">
    <text evidence="1">Belongs to the enoyl-CoA hydratase/isomerase family.</text>
</comment>
<keyword evidence="3" id="KW-1185">Reference proteome</keyword>
<gene>
    <name evidence="2" type="ORF">C7S18_20635</name>
</gene>
<dbReference type="InterPro" id="IPR001753">
    <property type="entry name" value="Enoyl-CoA_hydra/iso"/>
</dbReference>
<dbReference type="CDD" id="cd06558">
    <property type="entry name" value="crotonase-like"/>
    <property type="match status" value="1"/>
</dbReference>
<keyword evidence="2" id="KW-0456">Lyase</keyword>
<dbReference type="Gene3D" id="3.90.226.10">
    <property type="entry name" value="2-enoyl-CoA Hydratase, Chain A, domain 1"/>
    <property type="match status" value="1"/>
</dbReference>
<dbReference type="GO" id="GO:0004300">
    <property type="term" value="F:enoyl-CoA hydratase activity"/>
    <property type="evidence" value="ECO:0007669"/>
    <property type="project" value="UniProtKB-EC"/>
</dbReference>
<dbReference type="InterPro" id="IPR014748">
    <property type="entry name" value="Enoyl-CoA_hydra_C"/>
</dbReference>
<proteinExistence type="inferred from homology"/>
<accession>A0A2P1PX62</accession>
<dbReference type="SUPFAM" id="SSF52096">
    <property type="entry name" value="ClpP/crotonase"/>
    <property type="match status" value="1"/>
</dbReference>
<dbReference type="Gene3D" id="1.10.12.10">
    <property type="entry name" value="Lyase 2-enoyl-coa Hydratase, Chain A, domain 2"/>
    <property type="match status" value="1"/>
</dbReference>
<evidence type="ECO:0000256" key="1">
    <source>
        <dbReference type="ARBA" id="ARBA00005254"/>
    </source>
</evidence>
<dbReference type="KEGG" id="xba:C7S18_20635"/>
<dbReference type="NCBIfam" id="NF005126">
    <property type="entry name" value="PRK06563.1"/>
    <property type="match status" value="1"/>
</dbReference>
<sequence length="257" mass="28146">MIDVQHQDHVLEIAVRRAEKRNALSLDMYHQLARAMYELDQNPDLWVGLIYAEGPHFTAGVDLNDWARVFASGERPTLGPGELDPFGLNGPRVRKPLIMAVQGYCYTWGTELLLATDLRVAATDTRFAMLEVKRGFFACGGATLRLPAAMGWAKAQRYLLTGEEWFAEEAWQTGLVGELCAPGEQLERARALAAAVCQAAPLGVQASLKSSRQAADEGVAMAYPKMFPELATIMQSADAAEGVASFQERRAARFGGR</sequence>
<evidence type="ECO:0000313" key="3">
    <source>
        <dbReference type="Proteomes" id="UP000241074"/>
    </source>
</evidence>
<dbReference type="OrthoDB" id="9807606at2"/>
<dbReference type="EMBL" id="CP027860">
    <property type="protein sequence ID" value="AVP99427.1"/>
    <property type="molecule type" value="Genomic_DNA"/>
</dbReference>